<keyword evidence="1" id="KW-0472">Membrane</keyword>
<dbReference type="InterPro" id="IPR051599">
    <property type="entry name" value="Cell_Envelope_Assoc"/>
</dbReference>
<dbReference type="PANTHER" id="PTHR30336">
    <property type="entry name" value="INNER MEMBRANE PROTEIN, PROBABLE PERMEASE"/>
    <property type="match status" value="1"/>
</dbReference>
<feature type="domain" description="DUF218" evidence="2">
    <location>
        <begin position="68"/>
        <end position="191"/>
    </location>
</feature>
<name>A0ABS6D1L0_9FIRM</name>
<evidence type="ECO:0000313" key="3">
    <source>
        <dbReference type="EMBL" id="MBU3875480.1"/>
    </source>
</evidence>
<dbReference type="CDD" id="cd06259">
    <property type="entry name" value="YdcF-like"/>
    <property type="match status" value="1"/>
</dbReference>
<keyword evidence="1" id="KW-1133">Transmembrane helix</keyword>
<dbReference type="InterPro" id="IPR003848">
    <property type="entry name" value="DUF218"/>
</dbReference>
<evidence type="ECO:0000259" key="2">
    <source>
        <dbReference type="Pfam" id="PF02698"/>
    </source>
</evidence>
<feature type="transmembrane region" description="Helical" evidence="1">
    <location>
        <begin position="12"/>
        <end position="34"/>
    </location>
</feature>
<keyword evidence="4" id="KW-1185">Reference proteome</keyword>
<sequence length="240" mass="26694">MKKQKKALSKRILRLFLCLIVAGIAAALGINFYIQKTTEDQILDKDQFLASSKGDSTSSKKDTASTADCILVLGAGIREDGSPTPMLAERLNAAIELYKSHAAPKLIMSGDHSRKDYDEVRTMKDYAIEKGVPSEDIFMDHAGFSTYESIYRARDIFQAQNILIVTQKYHLYRALYIANALSLNAQGVPSDTQRYSGQLYRDLREILARDKDFLTSLYKPAPTFLGEAIPVNGNGNVTND</sequence>
<dbReference type="RefSeq" id="WP_216240513.1">
    <property type="nucleotide sequence ID" value="NZ_JABACJ020000004.1"/>
</dbReference>
<gene>
    <name evidence="3" type="ORF">HGO97_006595</name>
</gene>
<evidence type="ECO:0000256" key="1">
    <source>
        <dbReference type="SAM" id="Phobius"/>
    </source>
</evidence>
<proteinExistence type="predicted"/>
<organism evidence="3 4">
    <name type="scientific">Faecalicatena faecalis</name>
    <dbReference type="NCBI Taxonomy" id="2726362"/>
    <lineage>
        <taxon>Bacteria</taxon>
        <taxon>Bacillati</taxon>
        <taxon>Bacillota</taxon>
        <taxon>Clostridia</taxon>
        <taxon>Lachnospirales</taxon>
        <taxon>Lachnospiraceae</taxon>
        <taxon>Faecalicatena</taxon>
    </lineage>
</organism>
<dbReference type="PANTHER" id="PTHR30336:SF6">
    <property type="entry name" value="INTEGRAL MEMBRANE PROTEIN"/>
    <property type="match status" value="1"/>
</dbReference>
<protein>
    <submittedName>
        <fullName evidence="3">YdcF family protein</fullName>
    </submittedName>
</protein>
<accession>A0ABS6D1L0</accession>
<dbReference type="Pfam" id="PF02698">
    <property type="entry name" value="DUF218"/>
    <property type="match status" value="1"/>
</dbReference>
<dbReference type="Proteomes" id="UP000723714">
    <property type="component" value="Unassembled WGS sequence"/>
</dbReference>
<keyword evidence="1" id="KW-0812">Transmembrane</keyword>
<dbReference type="EMBL" id="JABACJ020000004">
    <property type="protein sequence ID" value="MBU3875480.1"/>
    <property type="molecule type" value="Genomic_DNA"/>
</dbReference>
<evidence type="ECO:0000313" key="4">
    <source>
        <dbReference type="Proteomes" id="UP000723714"/>
    </source>
</evidence>
<comment type="caution">
    <text evidence="3">The sequence shown here is derived from an EMBL/GenBank/DDBJ whole genome shotgun (WGS) entry which is preliminary data.</text>
</comment>
<reference evidence="3 4" key="1">
    <citation type="submission" date="2021-06" db="EMBL/GenBank/DDBJ databases">
        <title>Faecalicatena sp. nov. isolated from porcine feces.</title>
        <authorList>
            <person name="Oh B.S."/>
            <person name="Lee J.H."/>
        </authorList>
    </citation>
    <scope>NUCLEOTIDE SEQUENCE [LARGE SCALE GENOMIC DNA]</scope>
    <source>
        <strain evidence="3 4">AGMB00832</strain>
    </source>
</reference>